<name>A0ABR3NV84_9TELE</name>
<dbReference type="InterPro" id="IPR028002">
    <property type="entry name" value="Myb_DNA-bind_5"/>
</dbReference>
<feature type="region of interest" description="Disordered" evidence="1">
    <location>
        <begin position="78"/>
        <end position="97"/>
    </location>
</feature>
<dbReference type="Pfam" id="PF13873">
    <property type="entry name" value="Myb_DNA-bind_5"/>
    <property type="match status" value="1"/>
</dbReference>
<dbReference type="PANTHER" id="PTHR23098:SF23">
    <property type="entry name" value="MYB-RELATED TRANSCRIPTION FACTOR, PARTNER OF PROFILIN-LIKE ISOFORM X2-RELATED"/>
    <property type="match status" value="1"/>
</dbReference>
<evidence type="ECO:0000259" key="2">
    <source>
        <dbReference type="Pfam" id="PF13873"/>
    </source>
</evidence>
<gene>
    <name evidence="3" type="ORF">QQF64_015183</name>
</gene>
<protein>
    <recommendedName>
        <fullName evidence="2">Myb/SANT-like DNA-binding domain-containing protein</fullName>
    </recommendedName>
</protein>
<dbReference type="Proteomes" id="UP001558613">
    <property type="component" value="Unassembled WGS sequence"/>
</dbReference>
<feature type="region of interest" description="Disordered" evidence="1">
    <location>
        <begin position="113"/>
        <end position="135"/>
    </location>
</feature>
<evidence type="ECO:0000256" key="1">
    <source>
        <dbReference type="SAM" id="MobiDB-lite"/>
    </source>
</evidence>
<feature type="compositionally biased region" description="Acidic residues" evidence="1">
    <location>
        <begin position="159"/>
        <end position="175"/>
    </location>
</feature>
<accession>A0ABR3NV84</accession>
<feature type="region of interest" description="Disordered" evidence="1">
    <location>
        <begin position="159"/>
        <end position="200"/>
    </location>
</feature>
<evidence type="ECO:0000313" key="4">
    <source>
        <dbReference type="Proteomes" id="UP001558613"/>
    </source>
</evidence>
<keyword evidence="4" id="KW-1185">Reference proteome</keyword>
<feature type="compositionally biased region" description="Low complexity" evidence="1">
    <location>
        <begin position="119"/>
        <end position="132"/>
    </location>
</feature>
<dbReference type="Gene3D" id="1.10.10.60">
    <property type="entry name" value="Homeodomain-like"/>
    <property type="match status" value="1"/>
</dbReference>
<comment type="caution">
    <text evidence="3">The sequence shown here is derived from an EMBL/GenBank/DDBJ whole genome shotgun (WGS) entry which is preliminary data.</text>
</comment>
<sequence length="320" mass="35424">MAKECAQFFSQAEQELLLEGYAEFESLIKTTGNTSKSAKARREGWQKVADKLNAATTGPTRTWGQVKVKYKNILQNATKKKAEKKKTGGGPAPPQYTPAEELALELNENRTIVEGIPGGSSSSDPKPGTSSSNTFITVLHNTPTFLPVPKQVVAEAYADSEETLSDDCPLEEEPESTPRERPTERLSEESAQRTDTEGDIRSLYKRHLQQKIEYFDLKKHKLRGEIELDNFKKRKIALEIELLQKDLQTLPLGWSKCTGWRSSSGCTSTTGVLSFLMVAILWRMAHATIMSQALSGCCRKNGQDMAATDFPISSGYKAAI</sequence>
<evidence type="ECO:0000313" key="3">
    <source>
        <dbReference type="EMBL" id="KAL1280583.1"/>
    </source>
</evidence>
<dbReference type="PANTHER" id="PTHR23098">
    <property type="entry name" value="AGAP001331-PA-RELATED"/>
    <property type="match status" value="1"/>
</dbReference>
<proteinExistence type="predicted"/>
<reference evidence="3 4" key="1">
    <citation type="submission" date="2023-09" db="EMBL/GenBank/DDBJ databases">
        <authorList>
            <person name="Wang M."/>
        </authorList>
    </citation>
    <scope>NUCLEOTIDE SEQUENCE [LARGE SCALE GENOMIC DNA]</scope>
    <source>
        <strain evidence="3">GT-2023</strain>
        <tissue evidence="3">Liver</tissue>
    </source>
</reference>
<feature type="compositionally biased region" description="Basic and acidic residues" evidence="1">
    <location>
        <begin position="176"/>
        <end position="200"/>
    </location>
</feature>
<organism evidence="3 4">
    <name type="scientific">Cirrhinus molitorella</name>
    <name type="common">mud carp</name>
    <dbReference type="NCBI Taxonomy" id="172907"/>
    <lineage>
        <taxon>Eukaryota</taxon>
        <taxon>Metazoa</taxon>
        <taxon>Chordata</taxon>
        <taxon>Craniata</taxon>
        <taxon>Vertebrata</taxon>
        <taxon>Euteleostomi</taxon>
        <taxon>Actinopterygii</taxon>
        <taxon>Neopterygii</taxon>
        <taxon>Teleostei</taxon>
        <taxon>Ostariophysi</taxon>
        <taxon>Cypriniformes</taxon>
        <taxon>Cyprinidae</taxon>
        <taxon>Labeoninae</taxon>
        <taxon>Labeonini</taxon>
        <taxon>Cirrhinus</taxon>
    </lineage>
</organism>
<dbReference type="EMBL" id="JAYMGO010000002">
    <property type="protein sequence ID" value="KAL1280583.1"/>
    <property type="molecule type" value="Genomic_DNA"/>
</dbReference>
<feature type="domain" description="Myb/SANT-like DNA-binding" evidence="2">
    <location>
        <begin position="9"/>
        <end position="81"/>
    </location>
</feature>